<comment type="similarity">
    <text evidence="2">Belongs to the histidine acid phosphatase family. MINPP1 subfamily.</text>
</comment>
<evidence type="ECO:0000256" key="14">
    <source>
        <dbReference type="ARBA" id="ARBA00043691"/>
    </source>
</evidence>
<evidence type="ECO:0000256" key="4">
    <source>
        <dbReference type="ARBA" id="ARBA00013040"/>
    </source>
</evidence>
<keyword evidence="10" id="KW-0325">Glycoprotein</keyword>
<keyword evidence="9" id="KW-0472">Membrane</keyword>
<reference evidence="18" key="1">
    <citation type="submission" date="2025-08" db="UniProtKB">
        <authorList>
            <consortium name="RefSeq"/>
        </authorList>
    </citation>
    <scope>IDENTIFICATION</scope>
</reference>
<dbReference type="InterPro" id="IPR029033">
    <property type="entry name" value="His_PPase_superfam"/>
</dbReference>
<name>A0A6J1MQ12_BICAN</name>
<dbReference type="EC" id="3.1.3.62" evidence="4"/>
<evidence type="ECO:0000256" key="6">
    <source>
        <dbReference type="ARBA" id="ARBA00022475"/>
    </source>
</evidence>
<comment type="catalytic activity">
    <reaction evidence="13">
        <text>1D-myo-inositol 1,2,4,5,6-pentakisphosphate + H2O = 1D-myo-inositol 1,2,5,6-tetrakisphosphate + phosphate</text>
        <dbReference type="Rhea" id="RHEA:77115"/>
        <dbReference type="ChEBI" id="CHEBI:15377"/>
        <dbReference type="ChEBI" id="CHEBI:43474"/>
        <dbReference type="ChEBI" id="CHEBI:57798"/>
        <dbReference type="ChEBI" id="CHEBI:195535"/>
        <dbReference type="EC" id="3.1.3.62"/>
    </reaction>
    <physiologicalReaction direction="left-to-right" evidence="13">
        <dbReference type="Rhea" id="RHEA:77116"/>
    </physiologicalReaction>
</comment>
<gene>
    <name evidence="18" type="primary">LOC112043702</name>
</gene>
<dbReference type="CDD" id="cd07061">
    <property type="entry name" value="HP_HAP_like"/>
    <property type="match status" value="1"/>
</dbReference>
<dbReference type="GO" id="GO:0052745">
    <property type="term" value="F:inositol phosphate phosphatase activity"/>
    <property type="evidence" value="ECO:0007669"/>
    <property type="project" value="TreeGrafter"/>
</dbReference>
<evidence type="ECO:0000256" key="5">
    <source>
        <dbReference type="ARBA" id="ARBA00018097"/>
    </source>
</evidence>
<evidence type="ECO:0000256" key="11">
    <source>
        <dbReference type="ARBA" id="ARBA00031642"/>
    </source>
</evidence>
<dbReference type="PANTHER" id="PTHR20963">
    <property type="entry name" value="MULTIPLE INOSITOL POLYPHOSPHATE PHOSPHATASE-RELATED"/>
    <property type="match status" value="1"/>
</dbReference>
<dbReference type="EC" id="3.1.3.80" evidence="3"/>
<evidence type="ECO:0000256" key="2">
    <source>
        <dbReference type="ARBA" id="ARBA00008422"/>
    </source>
</evidence>
<dbReference type="OrthoDB" id="6509975at2759"/>
<comment type="subcellular location">
    <subcellularLocation>
        <location evidence="1">Cell membrane</location>
    </subcellularLocation>
</comment>
<keyword evidence="8" id="KW-0378">Hydrolase</keyword>
<dbReference type="Pfam" id="PF00328">
    <property type="entry name" value="His_Phos_2"/>
    <property type="match status" value="1"/>
</dbReference>
<dbReference type="PIRSF" id="PIRSF000894">
    <property type="entry name" value="Acid_phosphatase"/>
    <property type="match status" value="1"/>
</dbReference>
<evidence type="ECO:0000256" key="3">
    <source>
        <dbReference type="ARBA" id="ARBA00012976"/>
    </source>
</evidence>
<keyword evidence="6" id="KW-1003">Cell membrane</keyword>
<dbReference type="InterPro" id="IPR000560">
    <property type="entry name" value="His_Pase_clade-2"/>
</dbReference>
<dbReference type="GO" id="GO:0016020">
    <property type="term" value="C:membrane"/>
    <property type="evidence" value="ECO:0007669"/>
    <property type="project" value="UniProtKB-SubCell"/>
</dbReference>
<dbReference type="KEGG" id="bany:112043702"/>
<organism evidence="17 18">
    <name type="scientific">Bicyclus anynana</name>
    <name type="common">Squinting bush brown butterfly</name>
    <dbReference type="NCBI Taxonomy" id="110368"/>
    <lineage>
        <taxon>Eukaryota</taxon>
        <taxon>Metazoa</taxon>
        <taxon>Ecdysozoa</taxon>
        <taxon>Arthropoda</taxon>
        <taxon>Hexapoda</taxon>
        <taxon>Insecta</taxon>
        <taxon>Pterygota</taxon>
        <taxon>Neoptera</taxon>
        <taxon>Endopterygota</taxon>
        <taxon>Lepidoptera</taxon>
        <taxon>Glossata</taxon>
        <taxon>Ditrysia</taxon>
        <taxon>Papilionoidea</taxon>
        <taxon>Nymphalidae</taxon>
        <taxon>Satyrinae</taxon>
        <taxon>Satyrini</taxon>
        <taxon>Mycalesina</taxon>
        <taxon>Bicyclus</taxon>
    </lineage>
</organism>
<dbReference type="Proteomes" id="UP001652582">
    <property type="component" value="Chromosome 7"/>
</dbReference>
<accession>A0A6J1MQ12</accession>
<dbReference type="Gene3D" id="3.40.50.1240">
    <property type="entry name" value="Phosphoglycerate mutase-like"/>
    <property type="match status" value="1"/>
</dbReference>
<dbReference type="GO" id="GO:0034417">
    <property type="term" value="F:bisphosphoglycerate 3-phosphatase activity"/>
    <property type="evidence" value="ECO:0007669"/>
    <property type="project" value="UniProtKB-EC"/>
</dbReference>
<comment type="catalytic activity">
    <reaction evidence="14">
        <text>1D-myo-inositol hexakisphosphate + H2O = 1D-myo-inositol 1,2,4,5,6-pentakisphosphate + phosphate</text>
        <dbReference type="Rhea" id="RHEA:16989"/>
        <dbReference type="ChEBI" id="CHEBI:15377"/>
        <dbReference type="ChEBI" id="CHEBI:43474"/>
        <dbReference type="ChEBI" id="CHEBI:57798"/>
        <dbReference type="ChEBI" id="CHEBI:58130"/>
        <dbReference type="EC" id="3.1.3.62"/>
    </reaction>
    <physiologicalReaction direction="left-to-right" evidence="14">
        <dbReference type="Rhea" id="RHEA:16990"/>
    </physiologicalReaction>
</comment>
<feature type="chain" id="PRO_5046843456" description="Multiple inositol polyphosphate phosphatase 1" evidence="16">
    <location>
        <begin position="22"/>
        <end position="434"/>
    </location>
</feature>
<evidence type="ECO:0000256" key="7">
    <source>
        <dbReference type="ARBA" id="ARBA00022729"/>
    </source>
</evidence>
<dbReference type="InterPro" id="IPR016274">
    <property type="entry name" value="Histidine_acid_Pase_euk"/>
</dbReference>
<keyword evidence="7 16" id="KW-0732">Signal</keyword>
<evidence type="ECO:0000256" key="16">
    <source>
        <dbReference type="SAM" id="SignalP"/>
    </source>
</evidence>
<dbReference type="GO" id="GO:0003993">
    <property type="term" value="F:acid phosphatase activity"/>
    <property type="evidence" value="ECO:0007669"/>
    <property type="project" value="TreeGrafter"/>
</dbReference>
<evidence type="ECO:0000313" key="17">
    <source>
        <dbReference type="Proteomes" id="UP001652582"/>
    </source>
</evidence>
<dbReference type="RefSeq" id="XP_023934988.2">
    <property type="nucleotide sequence ID" value="XM_024079220.2"/>
</dbReference>
<evidence type="ECO:0000256" key="12">
    <source>
        <dbReference type="ARBA" id="ARBA00043668"/>
    </source>
</evidence>
<evidence type="ECO:0000256" key="13">
    <source>
        <dbReference type="ARBA" id="ARBA00043671"/>
    </source>
</evidence>
<keyword evidence="17" id="KW-1185">Reference proteome</keyword>
<evidence type="ECO:0000256" key="9">
    <source>
        <dbReference type="ARBA" id="ARBA00023136"/>
    </source>
</evidence>
<evidence type="ECO:0000256" key="15">
    <source>
        <dbReference type="ARBA" id="ARBA00043832"/>
    </source>
</evidence>
<comment type="catalytic activity">
    <reaction evidence="15">
        <text>(2R)-2,3-bisphosphoglycerate + H2O = (2R)-2-phosphoglycerate + phosphate</text>
        <dbReference type="Rhea" id="RHEA:27381"/>
        <dbReference type="ChEBI" id="CHEBI:15377"/>
        <dbReference type="ChEBI" id="CHEBI:43474"/>
        <dbReference type="ChEBI" id="CHEBI:58248"/>
        <dbReference type="ChEBI" id="CHEBI:58289"/>
        <dbReference type="EC" id="3.1.3.80"/>
    </reaction>
    <physiologicalReaction direction="left-to-right" evidence="15">
        <dbReference type="Rhea" id="RHEA:27382"/>
    </physiologicalReaction>
</comment>
<dbReference type="GeneID" id="112043702"/>
<dbReference type="AlphaFoldDB" id="A0A6J1MQ12"/>
<evidence type="ECO:0000256" key="8">
    <source>
        <dbReference type="ARBA" id="ARBA00022801"/>
    </source>
</evidence>
<feature type="signal peptide" evidence="16">
    <location>
        <begin position="1"/>
        <end position="21"/>
    </location>
</feature>
<dbReference type="SUPFAM" id="SSF53254">
    <property type="entry name" value="Phosphoglycerate mutase-like"/>
    <property type="match status" value="1"/>
</dbReference>
<comment type="catalytic activity">
    <reaction evidence="12">
        <text>1D-myo-inositol 1,2,5,6-tetrakisphosphate + H2O = 1D-myo-inositol 1,2,6-trisphosphate + phosphate</text>
        <dbReference type="Rhea" id="RHEA:77119"/>
        <dbReference type="ChEBI" id="CHEBI:15377"/>
        <dbReference type="ChEBI" id="CHEBI:43474"/>
        <dbReference type="ChEBI" id="CHEBI:195535"/>
        <dbReference type="ChEBI" id="CHEBI:195537"/>
        <dbReference type="EC" id="3.1.3.62"/>
    </reaction>
    <physiologicalReaction direction="left-to-right" evidence="12">
        <dbReference type="Rhea" id="RHEA:77120"/>
    </physiologicalReaction>
</comment>
<evidence type="ECO:0000256" key="1">
    <source>
        <dbReference type="ARBA" id="ARBA00004236"/>
    </source>
</evidence>
<sequence>MYPNIKFIFLILFYNFTAGTSKDCYWNADCVYKYFSSKTPYNLVRGDIRDSKVNIEGCEPISIWAIIRHGKRSPGVDFARNMLEALVLRDYITTSHSQGKGSMCTQDVENLRDWELDNGLFERQHMLTAEGYQEIMGIGRRLKEAYKELLTDLEDESYSLRPAYGHWVEDGVEGFVKGVSNESLLVENSNSQYDIMAPYEACPMYMVGVKQNPATYKESKKYQRSPEFTALIDGIQKRTGIDYVLTNTNITSLYDLCRYTWSDKDYTGSPWCALFTKEDLSMIEYYSDLRHYYRNGHGTPMNERFGRIPMGDLYKTFVNAKVNKHRKLTTYFTHATMMDMLYSALGWYRDKFPLTALYRDPNRKWRSTMTAPFGGNLIAVLNRCLIDNKEDYKIVFYSNEKLVTSMCDNGVCSWQQFENQFRPFLNASIDFCFA</sequence>
<evidence type="ECO:0000313" key="18">
    <source>
        <dbReference type="RefSeq" id="XP_023934988.2"/>
    </source>
</evidence>
<dbReference type="PANTHER" id="PTHR20963:SF8">
    <property type="entry name" value="MULTIPLE INOSITOL POLYPHOSPHATE PHOSPHATASE 1"/>
    <property type="match status" value="1"/>
</dbReference>
<protein>
    <recommendedName>
        <fullName evidence="5">Multiple inositol polyphosphate phosphatase 1</fullName>
        <ecNumber evidence="4">3.1.3.62</ecNumber>
        <ecNumber evidence="3">3.1.3.80</ecNumber>
    </recommendedName>
    <alternativeName>
        <fullName evidence="11">2,3-bisphosphoglycerate 3-phosphatase</fullName>
    </alternativeName>
</protein>
<proteinExistence type="inferred from homology"/>
<evidence type="ECO:0000256" key="10">
    <source>
        <dbReference type="ARBA" id="ARBA00023180"/>
    </source>
</evidence>